<evidence type="ECO:0000256" key="1">
    <source>
        <dbReference type="ARBA" id="ARBA00008950"/>
    </source>
</evidence>
<evidence type="ECO:0000313" key="3">
    <source>
        <dbReference type="EMBL" id="GHB17778.1"/>
    </source>
</evidence>
<reference evidence="4" key="1">
    <citation type="journal article" date="2019" name="Int. J. Syst. Evol. Microbiol.">
        <title>The Global Catalogue of Microorganisms (GCM) 10K type strain sequencing project: providing services to taxonomists for standard genome sequencing and annotation.</title>
        <authorList>
            <consortium name="The Broad Institute Genomics Platform"/>
            <consortium name="The Broad Institute Genome Sequencing Center for Infectious Disease"/>
            <person name="Wu L."/>
            <person name="Ma J."/>
        </authorList>
    </citation>
    <scope>NUCLEOTIDE SEQUENCE [LARGE SCALE GENOMIC DNA]</scope>
    <source>
        <strain evidence="4">KCTC 32998</strain>
    </source>
</reference>
<dbReference type="SUPFAM" id="SSF56300">
    <property type="entry name" value="Metallo-dependent phosphatases"/>
    <property type="match status" value="1"/>
</dbReference>
<dbReference type="Gene3D" id="3.60.21.10">
    <property type="match status" value="1"/>
</dbReference>
<evidence type="ECO:0000259" key="2">
    <source>
        <dbReference type="Pfam" id="PF12850"/>
    </source>
</evidence>
<name>A0ABQ3DWD0_9GAMM</name>
<accession>A0ABQ3DWD0</accession>
<evidence type="ECO:0000313" key="4">
    <source>
        <dbReference type="Proteomes" id="UP000646745"/>
    </source>
</evidence>
<gene>
    <name evidence="3" type="ORF">GCM10009038_15890</name>
</gene>
<dbReference type="InterPro" id="IPR024654">
    <property type="entry name" value="Calcineurin-like_PHP_lpxH"/>
</dbReference>
<keyword evidence="4" id="KW-1185">Reference proteome</keyword>
<comment type="similarity">
    <text evidence="1">Belongs to the metallophosphoesterase superfamily. YfcE family.</text>
</comment>
<organism evidence="3 4">
    <name type="scientific">Salinicola rhizosphaerae</name>
    <dbReference type="NCBI Taxonomy" id="1443141"/>
    <lineage>
        <taxon>Bacteria</taxon>
        <taxon>Pseudomonadati</taxon>
        <taxon>Pseudomonadota</taxon>
        <taxon>Gammaproteobacteria</taxon>
        <taxon>Oceanospirillales</taxon>
        <taxon>Halomonadaceae</taxon>
        <taxon>Salinicola</taxon>
    </lineage>
</organism>
<proteinExistence type="inferred from homology"/>
<dbReference type="InterPro" id="IPR029052">
    <property type="entry name" value="Metallo-depent_PP-like"/>
</dbReference>
<dbReference type="EMBL" id="BMZI01000003">
    <property type="protein sequence ID" value="GHB17778.1"/>
    <property type="molecule type" value="Genomic_DNA"/>
</dbReference>
<comment type="caution">
    <text evidence="3">The sequence shown here is derived from an EMBL/GenBank/DDBJ whole genome shotgun (WGS) entry which is preliminary data.</text>
</comment>
<feature type="domain" description="Calcineurin-like phosphoesterase" evidence="2">
    <location>
        <begin position="14"/>
        <end position="145"/>
    </location>
</feature>
<dbReference type="Pfam" id="PF12850">
    <property type="entry name" value="Metallophos_2"/>
    <property type="match status" value="1"/>
</dbReference>
<dbReference type="Proteomes" id="UP000646745">
    <property type="component" value="Unassembled WGS sequence"/>
</dbReference>
<dbReference type="RefSeq" id="WP_189444124.1">
    <property type="nucleotide sequence ID" value="NZ_BMZI01000003.1"/>
</dbReference>
<protein>
    <submittedName>
        <fullName evidence="3">Phosphoesterase</fullName>
    </submittedName>
</protein>
<sequence>MTPTPEIIETAAPVGVISDTHGLLRDEALALLADCSPILHLGDVGDPAILDRLGEMAPLYAIRGNVDREGGCATLPAIRLLSIDGHRCQLIHDIADVDDAMDCECVLHGHSHKPRNEWQTLGDRQRLLLNPGAAGKRRFRLPITLGKLWCDGRGLRGAIIHLPLA</sequence>